<proteinExistence type="predicted"/>
<dbReference type="Proteomes" id="UP000658225">
    <property type="component" value="Unassembled WGS sequence"/>
</dbReference>
<dbReference type="AlphaFoldDB" id="A0A927MMB5"/>
<name>A0A927MMB5_9BACL</name>
<dbReference type="EMBL" id="JADBEL010000042">
    <property type="protein sequence ID" value="MBE1556960.1"/>
    <property type="molecule type" value="Genomic_DNA"/>
</dbReference>
<keyword evidence="2" id="KW-1185">Reference proteome</keyword>
<organism evidence="1 2">
    <name type="scientific">Sporosarcina limicola</name>
    <dbReference type="NCBI Taxonomy" id="34101"/>
    <lineage>
        <taxon>Bacteria</taxon>
        <taxon>Bacillati</taxon>
        <taxon>Bacillota</taxon>
        <taxon>Bacilli</taxon>
        <taxon>Bacillales</taxon>
        <taxon>Caryophanaceae</taxon>
        <taxon>Sporosarcina</taxon>
    </lineage>
</organism>
<evidence type="ECO:0000313" key="1">
    <source>
        <dbReference type="EMBL" id="MBE1556960.1"/>
    </source>
</evidence>
<evidence type="ECO:0000313" key="2">
    <source>
        <dbReference type="Proteomes" id="UP000658225"/>
    </source>
</evidence>
<gene>
    <name evidence="1" type="ORF">H4683_004086</name>
</gene>
<comment type="caution">
    <text evidence="1">The sequence shown here is derived from an EMBL/GenBank/DDBJ whole genome shotgun (WGS) entry which is preliminary data.</text>
</comment>
<accession>A0A927MMB5</accession>
<sequence length="54" mass="6338">MWRVILPPLGKIFSTWYLGAIRYMHDMSPNVKHNLSDNKGLKDTFSILLEKHPQ</sequence>
<reference evidence="1" key="1">
    <citation type="submission" date="2020-10" db="EMBL/GenBank/DDBJ databases">
        <title>Genomic Encyclopedia of Type Strains, Phase IV (KMG-IV): sequencing the most valuable type-strain genomes for metagenomic binning, comparative biology and taxonomic classification.</title>
        <authorList>
            <person name="Goeker M."/>
        </authorList>
    </citation>
    <scope>NUCLEOTIDE SEQUENCE</scope>
    <source>
        <strain evidence="1">DSM 13886</strain>
    </source>
</reference>
<protein>
    <submittedName>
        <fullName evidence="1">Uncharacterized protein</fullName>
    </submittedName>
</protein>